<evidence type="ECO:0000256" key="1">
    <source>
        <dbReference type="ARBA" id="ARBA00022723"/>
    </source>
</evidence>
<feature type="domain" description="Zinc finger PHD-type" evidence="6">
    <location>
        <begin position="631"/>
        <end position="677"/>
    </location>
</feature>
<dbReference type="GO" id="GO:0008270">
    <property type="term" value="F:zinc ion binding"/>
    <property type="evidence" value="ECO:0007669"/>
    <property type="project" value="UniProtKB-KW"/>
</dbReference>
<dbReference type="EMBL" id="JAATIP010000262">
    <property type="protein sequence ID" value="KAF4355704.1"/>
    <property type="molecule type" value="Genomic_DNA"/>
</dbReference>
<evidence type="ECO:0000313" key="8">
    <source>
        <dbReference type="EMBL" id="KAF4362942.1"/>
    </source>
</evidence>
<dbReference type="InterPro" id="IPR058054">
    <property type="entry name" value="Znf_MS1-like"/>
</dbReference>
<dbReference type="PROSITE" id="PS01359">
    <property type="entry name" value="ZF_PHD_1"/>
    <property type="match status" value="1"/>
</dbReference>
<keyword evidence="4" id="KW-0805">Transcription regulation</keyword>
<dbReference type="InterPro" id="IPR001965">
    <property type="entry name" value="Znf_PHD"/>
</dbReference>
<evidence type="ECO:0000256" key="5">
    <source>
        <dbReference type="ARBA" id="ARBA00023163"/>
    </source>
</evidence>
<proteinExistence type="predicted"/>
<dbReference type="InterPro" id="IPR019787">
    <property type="entry name" value="Znf_PHD-finger"/>
</dbReference>
<dbReference type="AlphaFoldDB" id="A0A7J6EBM1"/>
<comment type="caution">
    <text evidence="7">The sequence shown here is derived from an EMBL/GenBank/DDBJ whole genome shotgun (WGS) entry which is preliminary data.</text>
</comment>
<dbReference type="Pfam" id="PF00628">
    <property type="entry name" value="PHD"/>
    <property type="match status" value="1"/>
</dbReference>
<organism evidence="7 9">
    <name type="scientific">Cannabis sativa</name>
    <name type="common">Hemp</name>
    <name type="synonym">Marijuana</name>
    <dbReference type="NCBI Taxonomy" id="3483"/>
    <lineage>
        <taxon>Eukaryota</taxon>
        <taxon>Viridiplantae</taxon>
        <taxon>Streptophyta</taxon>
        <taxon>Embryophyta</taxon>
        <taxon>Tracheophyta</taxon>
        <taxon>Spermatophyta</taxon>
        <taxon>Magnoliopsida</taxon>
        <taxon>eudicotyledons</taxon>
        <taxon>Gunneridae</taxon>
        <taxon>Pentapetalae</taxon>
        <taxon>rosids</taxon>
        <taxon>fabids</taxon>
        <taxon>Rosales</taxon>
        <taxon>Cannabaceae</taxon>
        <taxon>Cannabis</taxon>
    </lineage>
</organism>
<accession>A0A7J6EBM1</accession>
<evidence type="ECO:0000313" key="10">
    <source>
        <dbReference type="Proteomes" id="UP000583929"/>
    </source>
</evidence>
<protein>
    <recommendedName>
        <fullName evidence="6">Zinc finger PHD-type domain-containing protein</fullName>
    </recommendedName>
</protein>
<keyword evidence="10" id="KW-1185">Reference proteome</keyword>
<dbReference type="Gene3D" id="3.30.40.10">
    <property type="entry name" value="Zinc/RING finger domain, C3HC4 (zinc finger)"/>
    <property type="match status" value="1"/>
</dbReference>
<dbReference type="PANTHER" id="PTHR46201:SF9">
    <property type="entry name" value="PHD FINGER PROTEIN MALE MEIOCYTE DEATH 1"/>
    <property type="match status" value="1"/>
</dbReference>
<reference evidence="9 10" key="1">
    <citation type="journal article" date="2020" name="bioRxiv">
        <title>Sequence and annotation of 42 cannabis genomes reveals extensive copy number variation in cannabinoid synthesis and pathogen resistance genes.</title>
        <authorList>
            <person name="Mckernan K.J."/>
            <person name="Helbert Y."/>
            <person name="Kane L.T."/>
            <person name="Ebling H."/>
            <person name="Zhang L."/>
            <person name="Liu B."/>
            <person name="Eaton Z."/>
            <person name="Mclaughlin S."/>
            <person name="Kingan S."/>
            <person name="Baybayan P."/>
            <person name="Concepcion G."/>
            <person name="Jordan M."/>
            <person name="Riva A."/>
            <person name="Barbazuk W."/>
            <person name="Harkins T."/>
        </authorList>
    </citation>
    <scope>NUCLEOTIDE SEQUENCE [LARGE SCALE GENOMIC DNA]</scope>
    <source>
        <strain evidence="9 10">cv. Jamaican Lion 4</strain>
        <strain evidence="8">Father</strain>
        <strain evidence="7">Mother</strain>
        <tissue evidence="7">Leaf</tissue>
    </source>
</reference>
<dbReference type="Pfam" id="PF25565">
    <property type="entry name" value="Ubiquitin_At1g33420"/>
    <property type="match status" value="1"/>
</dbReference>
<dbReference type="CDD" id="cd15556">
    <property type="entry name" value="PHD_MMD1_like"/>
    <property type="match status" value="1"/>
</dbReference>
<dbReference type="InterPro" id="IPR013083">
    <property type="entry name" value="Znf_RING/FYVE/PHD"/>
</dbReference>
<sequence length="718" mass="81333">MSVPILEACKKRKRRPKLFGFHTFGDSIQARGPFRESIRLFLQECAEIEDYNLEGMPVWCTLLVLENRSLVLPLYTIEEDVKTSPLPYCDHCRSTGWSKHFVAKRKYHFLIPIDDSWNKPLDDGVLDTHESHLLYGLIHSNGFGHLLSINGLEGGSKYLFGREIMDLWDRLCTSLQARKITVADTSKKRSMDLRLLHGVAYGHPWFGRWGYRFCHGSFGVKDYNYDRAIEILCTLELETIINDFSDTERFQDIRQIIRLYRDLSETQLITLKDLLKFMLTVKSRASAHGKVIIASSSTPVVSSFSISKPFTRTSLQSNNNKSHGRDNIKPVKYKKFSTVVANMDSRWPPRRLEFAADVIVKALKEKKESNFGSGGMTRQDVRDAARLHIGDTGLLDYVLKSLNNVIVGNQIVRRAVNPSTRILEYTIHEVRENPSKAVSQPSDQEIMFNQTQKFISTNTPPSTLVPGNDVYSDVIYLYRHVLLDYPASEIVELATQTVLDTKHFVKEWPFKDEEEQMLTFICRFIPSLSDESECGMSEIVSVPLHATVGELKNAVETALRDTYCVTEQIVVTDIDGLEEIDDGEILFGRLESGVEIRVRGNNGISNIGGYSKSPEGGLLRRQGGCDMWMVKCECGARDDDGERMVACDICEVWQHTRCIGIDDAENVPPLFVCSSCCDSLVPPRVAHREEAASGKMEYCEDLLLPTHSFDQYGLAIGY</sequence>
<evidence type="ECO:0000313" key="9">
    <source>
        <dbReference type="Proteomes" id="UP000525078"/>
    </source>
</evidence>
<dbReference type="EMBL" id="JAATIQ010000305">
    <property type="protein sequence ID" value="KAF4362942.1"/>
    <property type="molecule type" value="Genomic_DNA"/>
</dbReference>
<dbReference type="PANTHER" id="PTHR46201">
    <property type="entry name" value="PHD FINGER PROTEIN MALE MEIOCYTE DEATH 1-RELATED"/>
    <property type="match status" value="1"/>
</dbReference>
<evidence type="ECO:0000256" key="3">
    <source>
        <dbReference type="ARBA" id="ARBA00022833"/>
    </source>
</evidence>
<keyword evidence="1" id="KW-0479">Metal-binding</keyword>
<gene>
    <name evidence="7" type="ORF">F8388_001062</name>
    <name evidence="8" type="ORF">G4B88_030220</name>
</gene>
<dbReference type="Proteomes" id="UP000583929">
    <property type="component" value="Unassembled WGS sequence"/>
</dbReference>
<name>A0A7J6EBM1_CANSA</name>
<evidence type="ECO:0000256" key="2">
    <source>
        <dbReference type="ARBA" id="ARBA00022771"/>
    </source>
</evidence>
<dbReference type="InterPro" id="IPR011011">
    <property type="entry name" value="Znf_FYVE_PHD"/>
</dbReference>
<dbReference type="InterPro" id="IPR059080">
    <property type="entry name" value="WHD_PTC1"/>
</dbReference>
<dbReference type="SMART" id="SM00249">
    <property type="entry name" value="PHD"/>
    <property type="match status" value="1"/>
</dbReference>
<dbReference type="SUPFAM" id="SSF57903">
    <property type="entry name" value="FYVE/PHD zinc finger"/>
    <property type="match status" value="1"/>
</dbReference>
<dbReference type="Pfam" id="PF25874">
    <property type="entry name" value="WHD_plant_repro"/>
    <property type="match status" value="1"/>
</dbReference>
<evidence type="ECO:0000259" key="6">
    <source>
        <dbReference type="SMART" id="SM00249"/>
    </source>
</evidence>
<keyword evidence="2" id="KW-0863">Zinc-finger</keyword>
<keyword evidence="3" id="KW-0862">Zinc</keyword>
<dbReference type="Proteomes" id="UP000525078">
    <property type="component" value="Unassembled WGS sequence"/>
</dbReference>
<keyword evidence="5" id="KW-0804">Transcription</keyword>
<dbReference type="InterPro" id="IPR057765">
    <property type="entry name" value="MS1-like_ubiquitin"/>
</dbReference>
<evidence type="ECO:0000313" key="7">
    <source>
        <dbReference type="EMBL" id="KAF4355704.1"/>
    </source>
</evidence>
<dbReference type="InterPro" id="IPR019786">
    <property type="entry name" value="Zinc_finger_PHD-type_CS"/>
</dbReference>
<evidence type="ECO:0000256" key="4">
    <source>
        <dbReference type="ARBA" id="ARBA00023015"/>
    </source>
</evidence>